<dbReference type="SUPFAM" id="SSF81383">
    <property type="entry name" value="F-box domain"/>
    <property type="match status" value="1"/>
</dbReference>
<dbReference type="InterPro" id="IPR036047">
    <property type="entry name" value="F-box-like_dom_sf"/>
</dbReference>
<dbReference type="EMBL" id="MCGE01000001">
    <property type="protein sequence ID" value="ORZ25838.1"/>
    <property type="molecule type" value="Genomic_DNA"/>
</dbReference>
<accession>A0A1X2J206</accession>
<dbReference type="AlphaFoldDB" id="A0A1X2J206"/>
<dbReference type="STRING" id="90262.A0A1X2J206"/>
<keyword evidence="2" id="KW-1185">Reference proteome</keyword>
<gene>
    <name evidence="1" type="ORF">BCR42DRAFT_401030</name>
</gene>
<evidence type="ECO:0008006" key="3">
    <source>
        <dbReference type="Google" id="ProtNLM"/>
    </source>
</evidence>
<sequence length="311" mass="35754">MTIRHLHYDILTTVLPFLDPPTLLQFAVVCQSYSQPALRRLWNRPRITHADKLNNFIQTLYRSIQDEQQYDHNHHQHQRILRPYYEWITGLTIAFNSFQPIPLLHTFQSILFHHLPNLAYLSLHHTHAVFSPSVQRYRVQFCLLEIPLSEIPGPITLTHHPSDNGNDPLPWLDLYFNIPTSLKIVPLPLTHISITHSSITGLLLNDDYLYQIALSCPDLRKIRVSGFFSDKGVKHVANSCHALEIISFSLPKGLAQSNTITQNSLDCLSISCPRLTQFTCLGQTRIDPTLAEHTFRLHCPHFSYCDFGPNV</sequence>
<dbReference type="Proteomes" id="UP000193560">
    <property type="component" value="Unassembled WGS sequence"/>
</dbReference>
<protein>
    <recommendedName>
        <fullName evidence="3">F-box domain-containing protein</fullName>
    </recommendedName>
</protein>
<organism evidence="1 2">
    <name type="scientific">Absidia repens</name>
    <dbReference type="NCBI Taxonomy" id="90262"/>
    <lineage>
        <taxon>Eukaryota</taxon>
        <taxon>Fungi</taxon>
        <taxon>Fungi incertae sedis</taxon>
        <taxon>Mucoromycota</taxon>
        <taxon>Mucoromycotina</taxon>
        <taxon>Mucoromycetes</taxon>
        <taxon>Mucorales</taxon>
        <taxon>Cunninghamellaceae</taxon>
        <taxon>Absidia</taxon>
    </lineage>
</organism>
<comment type="caution">
    <text evidence="1">The sequence shown here is derived from an EMBL/GenBank/DDBJ whole genome shotgun (WGS) entry which is preliminary data.</text>
</comment>
<dbReference type="OrthoDB" id="550575at2759"/>
<reference evidence="1 2" key="1">
    <citation type="submission" date="2016-07" db="EMBL/GenBank/DDBJ databases">
        <title>Pervasive Adenine N6-methylation of Active Genes in Fungi.</title>
        <authorList>
            <consortium name="DOE Joint Genome Institute"/>
            <person name="Mondo S.J."/>
            <person name="Dannebaum R.O."/>
            <person name="Kuo R.C."/>
            <person name="Labutti K."/>
            <person name="Haridas S."/>
            <person name="Kuo A."/>
            <person name="Salamov A."/>
            <person name="Ahrendt S.R."/>
            <person name="Lipzen A."/>
            <person name="Sullivan W."/>
            <person name="Andreopoulos W.B."/>
            <person name="Clum A."/>
            <person name="Lindquist E."/>
            <person name="Daum C."/>
            <person name="Ramamoorthy G.K."/>
            <person name="Gryganskyi A."/>
            <person name="Culley D."/>
            <person name="Magnuson J.K."/>
            <person name="James T.Y."/>
            <person name="O'Malley M.A."/>
            <person name="Stajich J.E."/>
            <person name="Spatafora J.W."/>
            <person name="Visel A."/>
            <person name="Grigoriev I.V."/>
        </authorList>
    </citation>
    <scope>NUCLEOTIDE SEQUENCE [LARGE SCALE GENOMIC DNA]</scope>
    <source>
        <strain evidence="1 2">NRRL 1336</strain>
    </source>
</reference>
<proteinExistence type="predicted"/>
<dbReference type="Gene3D" id="3.80.10.10">
    <property type="entry name" value="Ribonuclease Inhibitor"/>
    <property type="match status" value="1"/>
</dbReference>
<dbReference type="InterPro" id="IPR032675">
    <property type="entry name" value="LRR_dom_sf"/>
</dbReference>
<evidence type="ECO:0000313" key="2">
    <source>
        <dbReference type="Proteomes" id="UP000193560"/>
    </source>
</evidence>
<evidence type="ECO:0000313" key="1">
    <source>
        <dbReference type="EMBL" id="ORZ25838.1"/>
    </source>
</evidence>
<name>A0A1X2J206_9FUNG</name>